<evidence type="ECO:0000313" key="1">
    <source>
        <dbReference type="EMBL" id="MQY28927.1"/>
    </source>
</evidence>
<organism evidence="1 2">
    <name type="scientific">Nocardia aurantia</name>
    <dbReference type="NCBI Taxonomy" id="2585199"/>
    <lineage>
        <taxon>Bacteria</taxon>
        <taxon>Bacillati</taxon>
        <taxon>Actinomycetota</taxon>
        <taxon>Actinomycetes</taxon>
        <taxon>Mycobacteriales</taxon>
        <taxon>Nocardiaceae</taxon>
        <taxon>Nocardia</taxon>
    </lineage>
</organism>
<proteinExistence type="predicted"/>
<comment type="caution">
    <text evidence="1">The sequence shown here is derived from an EMBL/GenBank/DDBJ whole genome shotgun (WGS) entry which is preliminary data.</text>
</comment>
<name>A0A7K0DTR9_9NOCA</name>
<dbReference type="AlphaFoldDB" id="A0A7K0DTR9"/>
<accession>A0A7K0DTR9</accession>
<evidence type="ECO:0000313" key="2">
    <source>
        <dbReference type="Proteomes" id="UP000431401"/>
    </source>
</evidence>
<dbReference type="EMBL" id="WEGI01000010">
    <property type="protein sequence ID" value="MQY28927.1"/>
    <property type="molecule type" value="Genomic_DNA"/>
</dbReference>
<gene>
    <name evidence="1" type="ORF">NRB56_45160</name>
</gene>
<dbReference type="Proteomes" id="UP000431401">
    <property type="component" value="Unassembled WGS sequence"/>
</dbReference>
<sequence length="77" mass="8508">MPRDPSTRPYTCDNGDCRMPDGTEAPDYLRCGLLCDEPPTSGDVQSGLNDCLLSGTTFDECESRLYARPLGLDTRLY</sequence>
<protein>
    <submittedName>
        <fullName evidence="1">Uncharacterized protein</fullName>
    </submittedName>
</protein>
<keyword evidence="2" id="KW-1185">Reference proteome</keyword>
<reference evidence="1 2" key="1">
    <citation type="submission" date="2019-10" db="EMBL/GenBank/DDBJ databases">
        <title>Nocardia macrotermitis sp. nov. and Nocardia aurantia sp. nov., isolated from the gut of fungus growing-termite Macrotermes natalensis.</title>
        <authorList>
            <person name="Benndorf R."/>
            <person name="Schwitalla J."/>
            <person name="Martin K."/>
            <person name="De Beer W."/>
            <person name="Kaster A.-K."/>
            <person name="Vollmers J."/>
            <person name="Poulsen M."/>
            <person name="Beemelmanns C."/>
        </authorList>
    </citation>
    <scope>NUCLEOTIDE SEQUENCE [LARGE SCALE GENOMIC DNA]</scope>
    <source>
        <strain evidence="1 2">RB56</strain>
    </source>
</reference>